<name>A0A5A8DG52_CAFRO</name>
<feature type="transmembrane region" description="Helical" evidence="2">
    <location>
        <begin position="153"/>
        <end position="173"/>
    </location>
</feature>
<dbReference type="Proteomes" id="UP000325113">
    <property type="component" value="Unassembled WGS sequence"/>
</dbReference>
<evidence type="ECO:0000256" key="3">
    <source>
        <dbReference type="SAM" id="SignalP"/>
    </source>
</evidence>
<feature type="region of interest" description="Disordered" evidence="1">
    <location>
        <begin position="184"/>
        <end position="215"/>
    </location>
</feature>
<feature type="compositionally biased region" description="Basic and acidic residues" evidence="1">
    <location>
        <begin position="185"/>
        <end position="197"/>
    </location>
</feature>
<gene>
    <name evidence="4" type="ORF">FNF31_02759</name>
</gene>
<accession>A0A5A8DG52</accession>
<dbReference type="AlphaFoldDB" id="A0A5A8DG52"/>
<keyword evidence="2" id="KW-0812">Transmembrane</keyword>
<feature type="signal peptide" evidence="3">
    <location>
        <begin position="1"/>
        <end position="24"/>
    </location>
</feature>
<comment type="caution">
    <text evidence="4">The sequence shown here is derived from an EMBL/GenBank/DDBJ whole genome shotgun (WGS) entry which is preliminary data.</text>
</comment>
<feature type="chain" id="PRO_5022694963" evidence="3">
    <location>
        <begin position="25"/>
        <end position="215"/>
    </location>
</feature>
<evidence type="ECO:0000313" key="5">
    <source>
        <dbReference type="Proteomes" id="UP000325113"/>
    </source>
</evidence>
<evidence type="ECO:0000256" key="2">
    <source>
        <dbReference type="SAM" id="Phobius"/>
    </source>
</evidence>
<organism evidence="4 5">
    <name type="scientific">Cafeteria roenbergensis</name>
    <name type="common">Marine flagellate</name>
    <dbReference type="NCBI Taxonomy" id="33653"/>
    <lineage>
        <taxon>Eukaryota</taxon>
        <taxon>Sar</taxon>
        <taxon>Stramenopiles</taxon>
        <taxon>Bigyra</taxon>
        <taxon>Opalozoa</taxon>
        <taxon>Bicosoecida</taxon>
        <taxon>Cafeteriaceae</taxon>
        <taxon>Cafeteria</taxon>
    </lineage>
</organism>
<keyword evidence="2" id="KW-1133">Transmembrane helix</keyword>
<sequence>MRSIVAAVASLAFAAAVGAGSAAAEPLNMTEFWAGTWAVYSSGAKAGAGFDRVLMNLTAAASDSLFSADTVFEGAMYVAADPESGRMTDDLIKSVQIRLSLAGAASEDEDADADEGAVVTMAKPHFVSIVSGGTRMVLKKQPVAGEKTFFQRYGSMLMIGVIFLLNMGVRAYMNQGGGAWSSKVAKRDAMEEKRGVSDEASAPVGAKGKKKTKAA</sequence>
<evidence type="ECO:0000256" key="1">
    <source>
        <dbReference type="SAM" id="MobiDB-lite"/>
    </source>
</evidence>
<evidence type="ECO:0000313" key="4">
    <source>
        <dbReference type="EMBL" id="KAA0163597.1"/>
    </source>
</evidence>
<proteinExistence type="predicted"/>
<protein>
    <submittedName>
        <fullName evidence="4">Uncharacterized protein</fullName>
    </submittedName>
</protein>
<reference evidence="4 5" key="1">
    <citation type="submission" date="2019-07" db="EMBL/GenBank/DDBJ databases">
        <title>Genomes of Cafeteria roenbergensis.</title>
        <authorList>
            <person name="Fischer M.G."/>
            <person name="Hackl T."/>
            <person name="Roman M."/>
        </authorList>
    </citation>
    <scope>NUCLEOTIDE SEQUENCE [LARGE SCALE GENOMIC DNA]</scope>
    <source>
        <strain evidence="4 5">Cflag</strain>
    </source>
</reference>
<keyword evidence="2" id="KW-0472">Membrane</keyword>
<dbReference type="EMBL" id="VLTM01000021">
    <property type="protein sequence ID" value="KAA0163597.1"/>
    <property type="molecule type" value="Genomic_DNA"/>
</dbReference>
<keyword evidence="3" id="KW-0732">Signal</keyword>